<dbReference type="PRINTS" id="PR00368">
    <property type="entry name" value="FADPNR"/>
</dbReference>
<keyword evidence="5" id="KW-0496">Mitochondrion</keyword>
<organism evidence="15 16">
    <name type="scientific">Sphagnum jensenii</name>
    <dbReference type="NCBI Taxonomy" id="128206"/>
    <lineage>
        <taxon>Eukaryota</taxon>
        <taxon>Viridiplantae</taxon>
        <taxon>Streptophyta</taxon>
        <taxon>Embryophyta</taxon>
        <taxon>Bryophyta</taxon>
        <taxon>Sphagnophytina</taxon>
        <taxon>Sphagnopsida</taxon>
        <taxon>Sphagnales</taxon>
        <taxon>Sphagnaceae</taxon>
        <taxon>Sphagnum</taxon>
    </lineage>
</organism>
<dbReference type="PRINTS" id="PR00469">
    <property type="entry name" value="PNDRDTASEII"/>
</dbReference>
<evidence type="ECO:0000256" key="13">
    <source>
        <dbReference type="SAM" id="Phobius"/>
    </source>
</evidence>
<evidence type="ECO:0000256" key="11">
    <source>
        <dbReference type="ARBA" id="ARBA00047599"/>
    </source>
</evidence>
<sequence>MAMRSVLQNAARFCLLQRERLTCCRTLQLNSAACSRDRESSRLLQNWFGALGRQRKFHLRSYDNSSAPAAPAAALTLGSRVPQAGELPSFMYGVLRNGKRRVSYLLAAVAATGCLGTGLFVVLADAGREDGRRPTVADAADTLPKKKKVVVLGTGWAGTSFLKHLDSTQYDVSVVAPRNCFVFTPLLPSVASGTVEARSITEPIRRIIRKTDVQFYQSECAKIDAKSKRILCKHVSEMGRWEGDQDFTLDYDLLVVAVGATNNTFGSKGVQEYCHFLKEIEDAEKIRDCIVERFETASLPTFSSDERRKLLHFVVVGGGPTGVEYAAELHDLIHEDLSRLYPSLEKDATITVVQSADHILNSFDRRISEYAEKKFARDGVDVKIGWRVSEVTDKCICLKSKNTGNIVQQMPYGMVVWSTGIGTRPVVTDFMAQIGQGDRRVLATDQWLQVANCEGVYALGDCASIEQQRICDDVINLFELADKDKSGFLTAEEFVETVDQVRSLYPQIDTYLEHEHMQGVTGLLDKAIKDGKQSTVQLDLKRFGQAVCKVDSQLKSMPATAQVADQQGVYLARCFNKLAKDPTNIDSGGHHKLEPFHYRHLGQFAPLGGEVTAAELPGDWVSIGHSTQWLWYSVYASLQVSWRTRVLVVFDWTKKFVFGRDSSRM</sequence>
<comment type="catalytic activity">
    <reaction evidence="11">
        <text>a quinone + NADH + H(+) = a quinol + NAD(+)</text>
        <dbReference type="Rhea" id="RHEA:46160"/>
        <dbReference type="ChEBI" id="CHEBI:15378"/>
        <dbReference type="ChEBI" id="CHEBI:24646"/>
        <dbReference type="ChEBI" id="CHEBI:57540"/>
        <dbReference type="ChEBI" id="CHEBI:57945"/>
        <dbReference type="ChEBI" id="CHEBI:132124"/>
        <dbReference type="EC" id="1.6.5.9"/>
    </reaction>
</comment>
<dbReference type="InterPro" id="IPR002048">
    <property type="entry name" value="EF_hand_dom"/>
</dbReference>
<keyword evidence="8" id="KW-0809">Transit peptide</keyword>
<evidence type="ECO:0000256" key="6">
    <source>
        <dbReference type="ARBA" id="ARBA00022827"/>
    </source>
</evidence>
<name>A0ABP0VK57_9BRYO</name>
<reference evidence="15 16" key="1">
    <citation type="submission" date="2024-02" db="EMBL/GenBank/DDBJ databases">
        <authorList>
            <consortium name="ELIXIR-Norway"/>
            <consortium name="Elixir Norway"/>
        </authorList>
    </citation>
    <scope>NUCLEOTIDE SEQUENCE [LARGE SCALE GENOMIC DNA]</scope>
</reference>
<feature type="domain" description="EF-hand" evidence="14">
    <location>
        <begin position="469"/>
        <end position="504"/>
    </location>
</feature>
<comment type="catalytic activity">
    <reaction evidence="12">
        <text>a ubiquinone + NADH + H(+) = a ubiquinol + NAD(+)</text>
        <dbReference type="Rhea" id="RHEA:23152"/>
        <dbReference type="Rhea" id="RHEA-COMP:9565"/>
        <dbReference type="Rhea" id="RHEA-COMP:9566"/>
        <dbReference type="ChEBI" id="CHEBI:15378"/>
        <dbReference type="ChEBI" id="CHEBI:16389"/>
        <dbReference type="ChEBI" id="CHEBI:17976"/>
        <dbReference type="ChEBI" id="CHEBI:57540"/>
        <dbReference type="ChEBI" id="CHEBI:57945"/>
    </reaction>
</comment>
<dbReference type="Gene3D" id="3.50.50.100">
    <property type="match status" value="2"/>
</dbReference>
<gene>
    <name evidence="15" type="ORF">CSSPJE1EN1_LOCUS290</name>
</gene>
<keyword evidence="13" id="KW-0472">Membrane</keyword>
<protein>
    <recommendedName>
        <fullName evidence="3">NADH:ubiquinone reductase (non-electrogenic)</fullName>
        <ecNumber evidence="3">1.6.5.9</ecNumber>
    </recommendedName>
</protein>
<feature type="transmembrane region" description="Helical" evidence="13">
    <location>
        <begin position="104"/>
        <end position="124"/>
    </location>
</feature>
<dbReference type="InterPro" id="IPR018247">
    <property type="entry name" value="EF_Hand_1_Ca_BS"/>
</dbReference>
<evidence type="ECO:0000259" key="14">
    <source>
        <dbReference type="PROSITE" id="PS50222"/>
    </source>
</evidence>
<keyword evidence="5" id="KW-0999">Mitochondrion inner membrane</keyword>
<evidence type="ECO:0000313" key="16">
    <source>
        <dbReference type="Proteomes" id="UP001497444"/>
    </source>
</evidence>
<keyword evidence="9" id="KW-0560">Oxidoreductase</keyword>
<dbReference type="Proteomes" id="UP001497444">
    <property type="component" value="Chromosome 1"/>
</dbReference>
<evidence type="ECO:0000256" key="8">
    <source>
        <dbReference type="ARBA" id="ARBA00022946"/>
    </source>
</evidence>
<dbReference type="PROSITE" id="PS50222">
    <property type="entry name" value="EF_HAND_2"/>
    <property type="match status" value="1"/>
</dbReference>
<keyword evidence="10" id="KW-0520">NAD</keyword>
<dbReference type="InterPro" id="IPR036188">
    <property type="entry name" value="FAD/NAD-bd_sf"/>
</dbReference>
<keyword evidence="6" id="KW-0274">FAD</keyword>
<evidence type="ECO:0000256" key="12">
    <source>
        <dbReference type="ARBA" id="ARBA00049010"/>
    </source>
</evidence>
<keyword evidence="16" id="KW-1185">Reference proteome</keyword>
<comment type="similarity">
    <text evidence="2">Belongs to the NADH dehydrogenase family.</text>
</comment>
<proteinExistence type="inferred from homology"/>
<evidence type="ECO:0000256" key="7">
    <source>
        <dbReference type="ARBA" id="ARBA00022837"/>
    </source>
</evidence>
<comment type="subcellular location">
    <subcellularLocation>
        <location evidence="1">Mitochondrion inner membrane</location>
        <topology evidence="1">Peripheral membrane protein</topology>
        <orientation evidence="1">Intermembrane side</orientation>
    </subcellularLocation>
</comment>
<dbReference type="Pfam" id="PF07992">
    <property type="entry name" value="Pyr_redox_2"/>
    <property type="match status" value="1"/>
</dbReference>
<dbReference type="PROSITE" id="PS00018">
    <property type="entry name" value="EF_HAND_1"/>
    <property type="match status" value="1"/>
</dbReference>
<dbReference type="PANTHER" id="PTHR43706:SF47">
    <property type="entry name" value="EXTERNAL NADH-UBIQUINONE OXIDOREDUCTASE 1, MITOCHONDRIAL-RELATED"/>
    <property type="match status" value="1"/>
</dbReference>
<dbReference type="InterPro" id="IPR054585">
    <property type="entry name" value="NDH2-like_C"/>
</dbReference>
<dbReference type="PANTHER" id="PTHR43706">
    <property type="entry name" value="NADH DEHYDROGENASE"/>
    <property type="match status" value="1"/>
</dbReference>
<evidence type="ECO:0000256" key="9">
    <source>
        <dbReference type="ARBA" id="ARBA00023002"/>
    </source>
</evidence>
<keyword evidence="13" id="KW-1133">Transmembrane helix</keyword>
<evidence type="ECO:0000256" key="4">
    <source>
        <dbReference type="ARBA" id="ARBA00022630"/>
    </source>
</evidence>
<evidence type="ECO:0000313" key="15">
    <source>
        <dbReference type="EMBL" id="CAK9254812.1"/>
    </source>
</evidence>
<evidence type="ECO:0000256" key="1">
    <source>
        <dbReference type="ARBA" id="ARBA00004137"/>
    </source>
</evidence>
<dbReference type="SUPFAM" id="SSF51905">
    <property type="entry name" value="FAD/NAD(P)-binding domain"/>
    <property type="match status" value="2"/>
</dbReference>
<dbReference type="EMBL" id="OZ020096">
    <property type="protein sequence ID" value="CAK9254812.1"/>
    <property type="molecule type" value="Genomic_DNA"/>
</dbReference>
<dbReference type="InterPro" id="IPR023753">
    <property type="entry name" value="FAD/NAD-binding_dom"/>
</dbReference>
<dbReference type="Pfam" id="PF22366">
    <property type="entry name" value="NDH2_C"/>
    <property type="match status" value="1"/>
</dbReference>
<keyword evidence="7" id="KW-0106">Calcium</keyword>
<dbReference type="EC" id="1.6.5.9" evidence="3"/>
<dbReference type="InterPro" id="IPR045024">
    <property type="entry name" value="NDH-2"/>
</dbReference>
<keyword evidence="4" id="KW-0285">Flavoprotein</keyword>
<evidence type="ECO:0000256" key="3">
    <source>
        <dbReference type="ARBA" id="ARBA00012637"/>
    </source>
</evidence>
<accession>A0ABP0VK57</accession>
<keyword evidence="13" id="KW-0812">Transmembrane</keyword>
<dbReference type="SUPFAM" id="SSF47473">
    <property type="entry name" value="EF-hand"/>
    <property type="match status" value="1"/>
</dbReference>
<evidence type="ECO:0000256" key="10">
    <source>
        <dbReference type="ARBA" id="ARBA00023027"/>
    </source>
</evidence>
<dbReference type="InterPro" id="IPR011992">
    <property type="entry name" value="EF-hand-dom_pair"/>
</dbReference>
<evidence type="ECO:0000256" key="5">
    <source>
        <dbReference type="ARBA" id="ARBA00022792"/>
    </source>
</evidence>
<evidence type="ECO:0000256" key="2">
    <source>
        <dbReference type="ARBA" id="ARBA00005272"/>
    </source>
</evidence>